<accession>A0A3B0RR91</accession>
<dbReference type="GO" id="GO:0004181">
    <property type="term" value="F:metallocarboxypeptidase activity"/>
    <property type="evidence" value="ECO:0007669"/>
    <property type="project" value="InterPro"/>
</dbReference>
<dbReference type="PROSITE" id="PS52035">
    <property type="entry name" value="PEPTIDASE_M14"/>
    <property type="match status" value="1"/>
</dbReference>
<name>A0A3B0RR91_9ZZZZ</name>
<dbReference type="GO" id="GO:0008270">
    <property type="term" value="F:zinc ion binding"/>
    <property type="evidence" value="ECO:0007669"/>
    <property type="project" value="InterPro"/>
</dbReference>
<evidence type="ECO:0000313" key="3">
    <source>
        <dbReference type="EMBL" id="VAV94072.1"/>
    </source>
</evidence>
<dbReference type="InterPro" id="IPR050821">
    <property type="entry name" value="Cytosolic_carboxypeptidase"/>
</dbReference>
<dbReference type="PANTHER" id="PTHR12756">
    <property type="entry name" value="CYTOSOLIC CARBOXYPEPTIDASE"/>
    <property type="match status" value="1"/>
</dbReference>
<dbReference type="GO" id="GO:0006508">
    <property type="term" value="P:proteolysis"/>
    <property type="evidence" value="ECO:0007669"/>
    <property type="project" value="InterPro"/>
</dbReference>
<dbReference type="EMBL" id="UOEJ01000056">
    <property type="protein sequence ID" value="VAV94072.1"/>
    <property type="molecule type" value="Genomic_DNA"/>
</dbReference>
<dbReference type="PANTHER" id="PTHR12756:SF11">
    <property type="entry name" value="CYTOSOLIC CARBOXYPEPTIDASE 1"/>
    <property type="match status" value="1"/>
</dbReference>
<dbReference type="AlphaFoldDB" id="A0A3B0RR91"/>
<protein>
    <submittedName>
        <fullName evidence="3">Zinc carboxypeptidase domain protein</fullName>
    </submittedName>
</protein>
<dbReference type="CDD" id="cd06237">
    <property type="entry name" value="M14_Nna1-like"/>
    <property type="match status" value="1"/>
</dbReference>
<dbReference type="SMART" id="SM00631">
    <property type="entry name" value="Zn_pept"/>
    <property type="match status" value="1"/>
</dbReference>
<comment type="cofactor">
    <cofactor evidence="1">
        <name>Zn(2+)</name>
        <dbReference type="ChEBI" id="CHEBI:29105"/>
    </cofactor>
</comment>
<proteinExistence type="predicted"/>
<keyword evidence="3" id="KW-0378">Hydrolase</keyword>
<gene>
    <name evidence="3" type="ORF">MNBD_ALPHA01-245</name>
</gene>
<dbReference type="Gene3D" id="3.40.630.10">
    <property type="entry name" value="Zn peptidases"/>
    <property type="match status" value="1"/>
</dbReference>
<organism evidence="3">
    <name type="scientific">hydrothermal vent metagenome</name>
    <dbReference type="NCBI Taxonomy" id="652676"/>
    <lineage>
        <taxon>unclassified sequences</taxon>
        <taxon>metagenomes</taxon>
        <taxon>ecological metagenomes</taxon>
    </lineage>
</organism>
<dbReference type="InterPro" id="IPR000834">
    <property type="entry name" value="Peptidase_M14"/>
</dbReference>
<keyword evidence="3" id="KW-0121">Carboxypeptidase</keyword>
<dbReference type="Pfam" id="PF00246">
    <property type="entry name" value="Peptidase_M14"/>
    <property type="match status" value="1"/>
</dbReference>
<sequence>MTAAFFIWGNNMRILLFNLFLLVFLHQAAVAENVTCDFGTVKFLSDYPTARLNGCEEKSGNYHLYISPEVKPVNPSPWYGFKVVSDKKKTINVYLNYTYSKHRYWPKVSRDGLRWHTLEARKIKKYRKGRKVRLRLSVDKKPLWISAQEILNNQQYDLWNRHMARKDFVNLYILGKSVQGRPIYKLETTGKWDRGKPANVVLVGRQHPPEVTGALAMMPFVETILSDSILARRFRQAFRIIIVPNLNPDGVAGGNWRTNANGVDLNRDWGPFTQPETQLMRAELDRFRDDKDGKLRFMLDFHSTYENLIYTQSRDDSLYSANFALHWYDAIKKRLPDISFEHEPRHNTKLPTSKGYVYKTFGVPAITYEMGDKADRMKIRELAIVSAEEMMKTLLMTSEKQ</sequence>
<dbReference type="SUPFAM" id="SSF53187">
    <property type="entry name" value="Zn-dependent exopeptidases"/>
    <property type="match status" value="1"/>
</dbReference>
<reference evidence="3" key="1">
    <citation type="submission" date="2018-06" db="EMBL/GenBank/DDBJ databases">
        <authorList>
            <person name="Zhirakovskaya E."/>
        </authorList>
    </citation>
    <scope>NUCLEOTIDE SEQUENCE</scope>
</reference>
<feature type="domain" description="Peptidase M14" evidence="2">
    <location>
        <begin position="149"/>
        <end position="401"/>
    </location>
</feature>
<evidence type="ECO:0000256" key="1">
    <source>
        <dbReference type="ARBA" id="ARBA00001947"/>
    </source>
</evidence>
<evidence type="ECO:0000259" key="2">
    <source>
        <dbReference type="PROSITE" id="PS52035"/>
    </source>
</evidence>
<keyword evidence="3" id="KW-0645">Protease</keyword>